<dbReference type="Ensembl" id="ENSSORT00005010810.1">
    <property type="protein sequence ID" value="ENSSORP00005010473.1"/>
    <property type="gene ID" value="ENSSORG00005005641.1"/>
</dbReference>
<proteinExistence type="predicted"/>
<protein>
    <submittedName>
        <fullName evidence="1">Uncharacterized protein</fullName>
    </submittedName>
</protein>
<reference evidence="1" key="1">
    <citation type="submission" date="2019-06" db="EMBL/GenBank/DDBJ databases">
        <authorList>
            <consortium name="Wellcome Sanger Institute Data Sharing"/>
        </authorList>
    </citation>
    <scope>NUCLEOTIDE SEQUENCE [LARGE SCALE GENOMIC DNA]</scope>
</reference>
<accession>A0A672Z156</accession>
<dbReference type="FunCoup" id="A0A672Z156">
    <property type="interactions" value="3"/>
</dbReference>
<gene>
    <name evidence="1" type="primary">LOC115425776</name>
</gene>
<evidence type="ECO:0000313" key="2">
    <source>
        <dbReference type="Proteomes" id="UP000472271"/>
    </source>
</evidence>
<dbReference type="SMART" id="SM00696">
    <property type="entry name" value="DM9"/>
    <property type="match status" value="1"/>
</dbReference>
<dbReference type="AlphaFoldDB" id="A0A672Z156"/>
<dbReference type="Pfam" id="PF11901">
    <property type="entry name" value="DM9"/>
    <property type="match status" value="1"/>
</dbReference>
<reference evidence="1" key="3">
    <citation type="submission" date="2025-09" db="UniProtKB">
        <authorList>
            <consortium name="Ensembl"/>
        </authorList>
    </citation>
    <scope>IDENTIFICATION</scope>
</reference>
<dbReference type="Gene3D" id="2.170.15.10">
    <property type="entry name" value="Proaerolysin, chain A, domain 3"/>
    <property type="match status" value="1"/>
</dbReference>
<dbReference type="PANTHER" id="PTHR31649:SF1">
    <property type="entry name" value="FARNESOIC ACID O-METHYL TRANSFERASE DOMAIN-CONTAINING PROTEIN"/>
    <property type="match status" value="1"/>
</dbReference>
<reference evidence="1" key="2">
    <citation type="submission" date="2025-08" db="UniProtKB">
        <authorList>
            <consortium name="Ensembl"/>
        </authorList>
    </citation>
    <scope>IDENTIFICATION</scope>
</reference>
<dbReference type="SUPFAM" id="SSF56973">
    <property type="entry name" value="Aerolisin/ETX pore-forming domain"/>
    <property type="match status" value="1"/>
</dbReference>
<dbReference type="InParanoid" id="A0A672Z156"/>
<keyword evidence="2" id="KW-1185">Reference proteome</keyword>
<sequence>LRSKKDKFQFDHTSLQWQSWTGSIPNGAVSIYNEEYKRTEYVAKCGLQPGFYSPSLDRYCHYPCGCEERRAGSFEILVNKDNFEFLEWKPDSYGKVPENAVKTLEGHDTYVARGKYGLGKVHASHKVFYYPWNGKEYKSSHYEVLTFRRDTIKEEIVDVKYKTNGVQIMKILRRSSTNTNLSISTKASITAGTPSVASATVEMGREESFGFNEGRTRTESISRSVKVEHEVPPRHSCTVKMEARMFSADIPFTAQLRRTYRNGKTATTTITGTYKGVQVGEVLAVVDPCHALKDSFIHTLQGYYRERKLMK</sequence>
<organism evidence="1 2">
    <name type="scientific">Sphaeramia orbicularis</name>
    <name type="common">orbiculate cardinalfish</name>
    <dbReference type="NCBI Taxonomy" id="375764"/>
    <lineage>
        <taxon>Eukaryota</taxon>
        <taxon>Metazoa</taxon>
        <taxon>Chordata</taxon>
        <taxon>Craniata</taxon>
        <taxon>Vertebrata</taxon>
        <taxon>Euteleostomi</taxon>
        <taxon>Actinopterygii</taxon>
        <taxon>Neopterygii</taxon>
        <taxon>Teleostei</taxon>
        <taxon>Neoteleostei</taxon>
        <taxon>Acanthomorphata</taxon>
        <taxon>Gobiaria</taxon>
        <taxon>Kurtiformes</taxon>
        <taxon>Apogonoidei</taxon>
        <taxon>Apogonidae</taxon>
        <taxon>Apogoninae</taxon>
        <taxon>Sphaeramia</taxon>
    </lineage>
</organism>
<dbReference type="CDD" id="cd20220">
    <property type="entry name" value="PFM_natterin-3-like"/>
    <property type="match status" value="1"/>
</dbReference>
<dbReference type="InterPro" id="IPR006616">
    <property type="entry name" value="DM9_repeat"/>
</dbReference>
<dbReference type="PANTHER" id="PTHR31649">
    <property type="entry name" value="AGAP009604-PA"/>
    <property type="match status" value="1"/>
</dbReference>
<evidence type="ECO:0000313" key="1">
    <source>
        <dbReference type="Ensembl" id="ENSSORP00005010473.1"/>
    </source>
</evidence>
<name>A0A672Z156_9TELE</name>
<dbReference type="Proteomes" id="UP000472271">
    <property type="component" value="Chromosome 9"/>
</dbReference>